<dbReference type="SUPFAM" id="SSF52540">
    <property type="entry name" value="P-loop containing nucleoside triphosphate hydrolases"/>
    <property type="match status" value="1"/>
</dbReference>
<evidence type="ECO:0000256" key="6">
    <source>
        <dbReference type="SAM" id="MobiDB-lite"/>
    </source>
</evidence>
<evidence type="ECO:0000256" key="1">
    <source>
        <dbReference type="ARBA" id="ARBA00004651"/>
    </source>
</evidence>
<name>K1TI37_9ZZZZ</name>
<proteinExistence type="predicted"/>
<comment type="caution">
    <text evidence="8">The sequence shown here is derived from an EMBL/GenBank/DDBJ whole genome shotgun (WGS) entry which is preliminary data.</text>
</comment>
<protein>
    <submittedName>
        <fullName evidence="8">TraG family protein</fullName>
    </submittedName>
</protein>
<gene>
    <name evidence="8" type="ORF">OBE_02737</name>
</gene>
<feature type="non-terminal residue" evidence="8">
    <location>
        <position position="144"/>
    </location>
</feature>
<evidence type="ECO:0000313" key="8">
    <source>
        <dbReference type="EMBL" id="EKC72752.1"/>
    </source>
</evidence>
<reference evidence="8" key="1">
    <citation type="journal article" date="2013" name="Environ. Microbiol.">
        <title>Microbiota from the distal guts of lean and obese adolescents exhibit partial functional redundancy besides clear differences in community structure.</title>
        <authorList>
            <person name="Ferrer M."/>
            <person name="Ruiz A."/>
            <person name="Lanza F."/>
            <person name="Haange S.B."/>
            <person name="Oberbach A."/>
            <person name="Till H."/>
            <person name="Bargiela R."/>
            <person name="Campoy C."/>
            <person name="Segura M.T."/>
            <person name="Richter M."/>
            <person name="von Bergen M."/>
            <person name="Seifert J."/>
            <person name="Suarez A."/>
        </authorList>
    </citation>
    <scope>NUCLEOTIDE SEQUENCE</scope>
</reference>
<evidence type="ECO:0000256" key="5">
    <source>
        <dbReference type="ARBA" id="ARBA00023136"/>
    </source>
</evidence>
<dbReference type="EMBL" id="AJWZ01001793">
    <property type="protein sequence ID" value="EKC72752.1"/>
    <property type="molecule type" value="Genomic_DNA"/>
</dbReference>
<dbReference type="InterPro" id="IPR032689">
    <property type="entry name" value="TraG-D_C"/>
</dbReference>
<dbReference type="PANTHER" id="PTHR37937:SF1">
    <property type="entry name" value="CONJUGATIVE TRANSFER: DNA TRANSPORT"/>
    <property type="match status" value="1"/>
</dbReference>
<evidence type="ECO:0000256" key="4">
    <source>
        <dbReference type="ARBA" id="ARBA00022989"/>
    </source>
</evidence>
<keyword evidence="5" id="KW-0472">Membrane</keyword>
<feature type="region of interest" description="Disordered" evidence="6">
    <location>
        <begin position="99"/>
        <end position="118"/>
    </location>
</feature>
<dbReference type="Gene3D" id="3.40.50.300">
    <property type="entry name" value="P-loop containing nucleotide triphosphate hydrolases"/>
    <property type="match status" value="1"/>
</dbReference>
<feature type="domain" description="TraD/TraG TraM recognition site" evidence="7">
    <location>
        <begin position="15"/>
        <end position="133"/>
    </location>
</feature>
<dbReference type="AlphaFoldDB" id="K1TI37"/>
<dbReference type="InterPro" id="IPR027417">
    <property type="entry name" value="P-loop_NTPase"/>
</dbReference>
<evidence type="ECO:0000256" key="2">
    <source>
        <dbReference type="ARBA" id="ARBA00022475"/>
    </source>
</evidence>
<dbReference type="CDD" id="cd01127">
    <property type="entry name" value="TrwB_TraG_TraD_VirD4"/>
    <property type="match status" value="1"/>
</dbReference>
<dbReference type="GO" id="GO:0005886">
    <property type="term" value="C:plasma membrane"/>
    <property type="evidence" value="ECO:0007669"/>
    <property type="project" value="UniProtKB-SubCell"/>
</dbReference>
<sequence>MADSTPEYNGALPVHVRLMMDEFANVALPKNFKNILAVCRSRNISCDIILQNIAQLKSLFKDDWEGIIGNCDTLLYLGGNEYGTYEYLSKILGKETERTKSQSIGKGSRGSSSDSLQTAGRELCMPDEIRRMRDDECLLLMRSE</sequence>
<keyword evidence="4" id="KW-1133">Transmembrane helix</keyword>
<evidence type="ECO:0000259" key="7">
    <source>
        <dbReference type="Pfam" id="PF12696"/>
    </source>
</evidence>
<keyword evidence="2" id="KW-1003">Cell membrane</keyword>
<organism evidence="8">
    <name type="scientific">human gut metagenome</name>
    <dbReference type="NCBI Taxonomy" id="408170"/>
    <lineage>
        <taxon>unclassified sequences</taxon>
        <taxon>metagenomes</taxon>
        <taxon>organismal metagenomes</taxon>
    </lineage>
</organism>
<comment type="subcellular location">
    <subcellularLocation>
        <location evidence="1">Cell membrane</location>
        <topology evidence="1">Multi-pass membrane protein</topology>
    </subcellularLocation>
</comment>
<accession>K1TI37</accession>
<dbReference type="InterPro" id="IPR051539">
    <property type="entry name" value="T4SS-coupling_protein"/>
</dbReference>
<feature type="compositionally biased region" description="Polar residues" evidence="6">
    <location>
        <begin position="101"/>
        <end position="118"/>
    </location>
</feature>
<dbReference type="Pfam" id="PF12696">
    <property type="entry name" value="TraG-D_C"/>
    <property type="match status" value="1"/>
</dbReference>
<keyword evidence="3" id="KW-0812">Transmembrane</keyword>
<dbReference type="PANTHER" id="PTHR37937">
    <property type="entry name" value="CONJUGATIVE TRANSFER: DNA TRANSPORT"/>
    <property type="match status" value="1"/>
</dbReference>
<evidence type="ECO:0000256" key="3">
    <source>
        <dbReference type="ARBA" id="ARBA00022692"/>
    </source>
</evidence>